<dbReference type="RefSeq" id="WP_270113829.1">
    <property type="nucleotide sequence ID" value="NZ_BAAAOL010000017.1"/>
</dbReference>
<sequence>MTALTLAAAETRLILRNRTVLVTAAILPLLLGISLANSPVTAGAGTAGALAATQLAMLLMFGLFMTITMTLAARRQQLYLKRLRTSPASTASIVAGLASPLALITLVQTAIVLAVTAWESGSAPAHPELLVLAFANGAVTMAAFGFLTASFTRSPEAAQITVIPGAAVFMIGAFWTLVPMDGPGGVLRSAIPGAALTELTTVAWDGTPDGYLAAIAQPLLLSTAVAVAAALVAARLFRWQPRS</sequence>
<evidence type="ECO:0000256" key="4">
    <source>
        <dbReference type="ARBA" id="ARBA00023136"/>
    </source>
</evidence>
<comment type="subcellular location">
    <subcellularLocation>
        <location evidence="1">Membrane</location>
        <topology evidence="1">Multi-pass membrane protein</topology>
    </subcellularLocation>
</comment>
<keyword evidence="8" id="KW-1185">Reference proteome</keyword>
<dbReference type="EMBL" id="BSDT01000001">
    <property type="protein sequence ID" value="GLI43508.1"/>
    <property type="molecule type" value="Genomic_DNA"/>
</dbReference>
<keyword evidence="2 5" id="KW-0812">Transmembrane</keyword>
<dbReference type="InterPro" id="IPR013525">
    <property type="entry name" value="ABC2_TM"/>
</dbReference>
<evidence type="ECO:0000256" key="5">
    <source>
        <dbReference type="SAM" id="Phobius"/>
    </source>
</evidence>
<evidence type="ECO:0000313" key="7">
    <source>
        <dbReference type="EMBL" id="GLI43508.1"/>
    </source>
</evidence>
<gene>
    <name evidence="7" type="ORF">GALLR39Z86_33580</name>
</gene>
<reference evidence="7" key="1">
    <citation type="submission" date="2022-12" db="EMBL/GenBank/DDBJ databases">
        <title>Reference genome sequencing for broad-spectrum identification of bacterial and archaeal isolates by mass spectrometry.</title>
        <authorList>
            <person name="Sekiguchi Y."/>
            <person name="Tourlousse D.M."/>
        </authorList>
    </citation>
    <scope>NUCLEOTIDE SEQUENCE</scope>
    <source>
        <strain evidence="7">LLR39Z86</strain>
    </source>
</reference>
<feature type="domain" description="ABC-2 type transporter transmembrane" evidence="6">
    <location>
        <begin position="5"/>
        <end position="171"/>
    </location>
</feature>
<evidence type="ECO:0000313" key="8">
    <source>
        <dbReference type="Proteomes" id="UP001144313"/>
    </source>
</evidence>
<keyword evidence="3 5" id="KW-1133">Transmembrane helix</keyword>
<dbReference type="GO" id="GO:0140359">
    <property type="term" value="F:ABC-type transporter activity"/>
    <property type="evidence" value="ECO:0007669"/>
    <property type="project" value="InterPro"/>
</dbReference>
<accession>A0A9W6GB60</accession>
<evidence type="ECO:0000259" key="6">
    <source>
        <dbReference type="Pfam" id="PF01061"/>
    </source>
</evidence>
<dbReference type="Pfam" id="PF01061">
    <property type="entry name" value="ABC2_membrane"/>
    <property type="match status" value="1"/>
</dbReference>
<dbReference type="InterPro" id="IPR051784">
    <property type="entry name" value="Nod_factor_ABC_transporter"/>
</dbReference>
<dbReference type="PANTHER" id="PTHR43229">
    <property type="entry name" value="NODULATION PROTEIN J"/>
    <property type="match status" value="1"/>
</dbReference>
<organism evidence="7 8">
    <name type="scientific">Glycomyces algeriensis</name>
    <dbReference type="NCBI Taxonomy" id="256037"/>
    <lineage>
        <taxon>Bacteria</taxon>
        <taxon>Bacillati</taxon>
        <taxon>Actinomycetota</taxon>
        <taxon>Actinomycetes</taxon>
        <taxon>Glycomycetales</taxon>
        <taxon>Glycomycetaceae</taxon>
        <taxon>Glycomyces</taxon>
    </lineage>
</organism>
<keyword evidence="4 5" id="KW-0472">Membrane</keyword>
<protein>
    <submittedName>
        <fullName evidence="7">Transport permease protein</fullName>
    </submittedName>
</protein>
<feature type="transmembrane region" description="Helical" evidence="5">
    <location>
        <begin position="129"/>
        <end position="148"/>
    </location>
</feature>
<dbReference type="Proteomes" id="UP001144313">
    <property type="component" value="Unassembled WGS sequence"/>
</dbReference>
<proteinExistence type="predicted"/>
<comment type="caution">
    <text evidence="7">The sequence shown here is derived from an EMBL/GenBank/DDBJ whole genome shotgun (WGS) entry which is preliminary data.</text>
</comment>
<feature type="transmembrane region" description="Helical" evidence="5">
    <location>
        <begin position="52"/>
        <end position="72"/>
    </location>
</feature>
<evidence type="ECO:0000256" key="3">
    <source>
        <dbReference type="ARBA" id="ARBA00022989"/>
    </source>
</evidence>
<feature type="transmembrane region" description="Helical" evidence="5">
    <location>
        <begin position="93"/>
        <end position="117"/>
    </location>
</feature>
<dbReference type="AlphaFoldDB" id="A0A9W6GB60"/>
<evidence type="ECO:0000256" key="1">
    <source>
        <dbReference type="ARBA" id="ARBA00004141"/>
    </source>
</evidence>
<name>A0A9W6GB60_9ACTN</name>
<dbReference type="GO" id="GO:0016020">
    <property type="term" value="C:membrane"/>
    <property type="evidence" value="ECO:0007669"/>
    <property type="project" value="UniProtKB-SubCell"/>
</dbReference>
<evidence type="ECO:0000256" key="2">
    <source>
        <dbReference type="ARBA" id="ARBA00022692"/>
    </source>
</evidence>
<dbReference type="PANTHER" id="PTHR43229:SF3">
    <property type="entry name" value="ABC-TYPE MULTIDRUG TRANSPORT SYSTEM, PERMEASE COMPONENT"/>
    <property type="match status" value="1"/>
</dbReference>
<feature type="transmembrane region" description="Helical" evidence="5">
    <location>
        <begin position="160"/>
        <end position="178"/>
    </location>
</feature>
<feature type="transmembrane region" description="Helical" evidence="5">
    <location>
        <begin position="211"/>
        <end position="237"/>
    </location>
</feature>